<dbReference type="Proteomes" id="UP001153332">
    <property type="component" value="Unassembled WGS sequence"/>
</dbReference>
<keyword evidence="2" id="KW-1185">Reference proteome</keyword>
<evidence type="ECO:0000313" key="1">
    <source>
        <dbReference type="EMBL" id="KAJ8133210.1"/>
    </source>
</evidence>
<sequence length="353" mass="38693">MEIDPIIAVAFGPPPPGINLEAKQETAIIVVALVSTAFATVALALRIWARNFQRFGMMADDYLMVVALIFTYGTLVITILGAKAGAGTHVWALHPQDVANIFRLLYSYTFIYAGSVAFTKLSILLFYRRLFERGSKWFHVRLGFAAFFSIGYLLSIWSVAGALCQPTEYFWTMFLGAEGKCLDINASFLSLTVLNLVADLLVLVVPIPEILALKMSTKKKIGVCGVMLLGGLVCVVSAVRIWAFYQFTVEVDITWVQANVFLLSSVEPAFGIVSACLPSLRPLYRRARAKITGKDPNGSSNATWYATSKASRIGNSYVRAKFEQADPPEHHPGTVRDNAIFDESTSTKATGLP</sequence>
<organism evidence="1 2">
    <name type="scientific">Lasiodiplodia mahajangana</name>
    <dbReference type="NCBI Taxonomy" id="1108764"/>
    <lineage>
        <taxon>Eukaryota</taxon>
        <taxon>Fungi</taxon>
        <taxon>Dikarya</taxon>
        <taxon>Ascomycota</taxon>
        <taxon>Pezizomycotina</taxon>
        <taxon>Dothideomycetes</taxon>
        <taxon>Dothideomycetes incertae sedis</taxon>
        <taxon>Botryosphaeriales</taxon>
        <taxon>Botryosphaeriaceae</taxon>
        <taxon>Lasiodiplodia</taxon>
    </lineage>
</organism>
<gene>
    <name evidence="1" type="ORF">O1611_g412</name>
</gene>
<reference evidence="1" key="1">
    <citation type="submission" date="2022-12" db="EMBL/GenBank/DDBJ databases">
        <title>Genome Sequence of Lasiodiplodia mahajangana.</title>
        <authorList>
            <person name="Buettner E."/>
        </authorList>
    </citation>
    <scope>NUCLEOTIDE SEQUENCE</scope>
    <source>
        <strain evidence="1">VT137</strain>
    </source>
</reference>
<dbReference type="EMBL" id="JAPUUL010000034">
    <property type="protein sequence ID" value="KAJ8133210.1"/>
    <property type="molecule type" value="Genomic_DNA"/>
</dbReference>
<accession>A0ACC2K0K9</accession>
<proteinExistence type="predicted"/>
<evidence type="ECO:0000313" key="2">
    <source>
        <dbReference type="Proteomes" id="UP001153332"/>
    </source>
</evidence>
<comment type="caution">
    <text evidence="1">The sequence shown here is derived from an EMBL/GenBank/DDBJ whole genome shotgun (WGS) entry which is preliminary data.</text>
</comment>
<protein>
    <submittedName>
        <fullName evidence="1">Uncharacterized protein</fullName>
    </submittedName>
</protein>
<name>A0ACC2K0K9_9PEZI</name>